<dbReference type="PANTHER" id="PTHR43777:SF1">
    <property type="entry name" value="MOLYBDENUM COFACTOR CYTIDYLYLTRANSFERASE"/>
    <property type="match status" value="1"/>
</dbReference>
<organism evidence="1 2">
    <name type="scientific">Metabacillus sediminilitoris</name>
    <dbReference type="NCBI Taxonomy" id="2567941"/>
    <lineage>
        <taxon>Bacteria</taxon>
        <taxon>Bacillati</taxon>
        <taxon>Bacillota</taxon>
        <taxon>Bacilli</taxon>
        <taxon>Bacillales</taxon>
        <taxon>Bacillaceae</taxon>
        <taxon>Metabacillus</taxon>
    </lineage>
</organism>
<evidence type="ECO:0000313" key="1">
    <source>
        <dbReference type="EMBL" id="THF79718.1"/>
    </source>
</evidence>
<keyword evidence="2" id="KW-1185">Reference proteome</keyword>
<protein>
    <submittedName>
        <fullName evidence="1">Uncharacterized protein</fullName>
    </submittedName>
</protein>
<dbReference type="CDD" id="cd04182">
    <property type="entry name" value="GT_2_like_f"/>
    <property type="match status" value="1"/>
</dbReference>
<dbReference type="Pfam" id="PF12804">
    <property type="entry name" value="NTP_transf_3"/>
    <property type="match status" value="1"/>
</dbReference>
<reference evidence="1 2" key="1">
    <citation type="submission" date="2019-04" db="EMBL/GenBank/DDBJ databases">
        <title>Bacillus sediminilitoris sp. nov., isolated from a tidal flat sediment on the East China Sea.</title>
        <authorList>
            <person name="Wei Y."/>
            <person name="Mao H."/>
            <person name="Fang J."/>
        </authorList>
    </citation>
    <scope>NUCLEOTIDE SEQUENCE [LARGE SCALE GENOMIC DNA]</scope>
    <source>
        <strain evidence="1 2">DSL-17</strain>
    </source>
</reference>
<dbReference type="InterPro" id="IPR029044">
    <property type="entry name" value="Nucleotide-diphossugar_trans"/>
</dbReference>
<dbReference type="AlphaFoldDB" id="A0A4S4BWY6"/>
<dbReference type="InterPro" id="IPR000651">
    <property type="entry name" value="Ras-like_Gua-exchang_fac_N"/>
</dbReference>
<dbReference type="SUPFAM" id="SSF53448">
    <property type="entry name" value="Nucleotide-diphospho-sugar transferases"/>
    <property type="match status" value="1"/>
</dbReference>
<proteinExistence type="predicted"/>
<dbReference type="RefSeq" id="WP_136354125.1">
    <property type="nucleotide sequence ID" value="NZ_CP046266.1"/>
</dbReference>
<comment type="caution">
    <text evidence="1">The sequence shown here is derived from an EMBL/GenBank/DDBJ whole genome shotgun (WGS) entry which is preliminary data.</text>
</comment>
<dbReference type="InterPro" id="IPR025877">
    <property type="entry name" value="MobA-like_NTP_Trfase"/>
</dbReference>
<dbReference type="EMBL" id="SSNT01000008">
    <property type="protein sequence ID" value="THF79718.1"/>
    <property type="molecule type" value="Genomic_DNA"/>
</dbReference>
<sequence>MKRIIGIYLAAGKSKRMGMCKLSLPLSIKPLGAIALAEIMKSNIDHLLIVTNDIKASWLNSADVLRTYSTKWENIISLQSHLGQSYSLRTGIRRAVQLGAESVIVFLADQPFVTTSMINRLINEAESEYAYVASSDGEIIKPPIIFHKKAFKELMAINGDKGARGLFKNGALKGMSIAMSSEHLFDIDTIEEYEYAKTFINSIRSFS</sequence>
<dbReference type="OrthoDB" id="285216at2"/>
<evidence type="ECO:0000313" key="2">
    <source>
        <dbReference type="Proteomes" id="UP000310334"/>
    </source>
</evidence>
<dbReference type="PROSITE" id="PS50212">
    <property type="entry name" value="RASGEF_NTER"/>
    <property type="match status" value="1"/>
</dbReference>
<gene>
    <name evidence="1" type="ORF">E6W99_11970</name>
</gene>
<dbReference type="Proteomes" id="UP000310334">
    <property type="component" value="Unassembled WGS sequence"/>
</dbReference>
<dbReference type="GO" id="GO:0016779">
    <property type="term" value="F:nucleotidyltransferase activity"/>
    <property type="evidence" value="ECO:0007669"/>
    <property type="project" value="UniProtKB-ARBA"/>
</dbReference>
<name>A0A4S4BWY6_9BACI</name>
<dbReference type="Gene3D" id="3.90.550.10">
    <property type="entry name" value="Spore Coat Polysaccharide Biosynthesis Protein SpsA, Chain A"/>
    <property type="match status" value="1"/>
</dbReference>
<accession>A0A4S4BWY6</accession>
<dbReference type="PANTHER" id="PTHR43777">
    <property type="entry name" value="MOLYBDENUM COFACTOR CYTIDYLYLTRANSFERASE"/>
    <property type="match status" value="1"/>
</dbReference>